<dbReference type="InterPro" id="IPR005467">
    <property type="entry name" value="His_kinase_dom"/>
</dbReference>
<keyword evidence="6 12" id="KW-0812">Transmembrane</keyword>
<feature type="transmembrane region" description="Helical" evidence="12">
    <location>
        <begin position="12"/>
        <end position="31"/>
    </location>
</feature>
<dbReference type="CDD" id="cd00082">
    <property type="entry name" value="HisKA"/>
    <property type="match status" value="1"/>
</dbReference>
<dbReference type="InterPro" id="IPR036890">
    <property type="entry name" value="HATPase_C_sf"/>
</dbReference>
<dbReference type="Gene3D" id="1.10.287.130">
    <property type="match status" value="1"/>
</dbReference>
<dbReference type="CDD" id="cd06225">
    <property type="entry name" value="HAMP"/>
    <property type="match status" value="1"/>
</dbReference>
<evidence type="ECO:0000256" key="7">
    <source>
        <dbReference type="ARBA" id="ARBA00022777"/>
    </source>
</evidence>
<dbReference type="InterPro" id="IPR003594">
    <property type="entry name" value="HATPase_dom"/>
</dbReference>
<keyword evidence="9" id="KW-0902">Two-component regulatory system</keyword>
<evidence type="ECO:0000259" key="13">
    <source>
        <dbReference type="PROSITE" id="PS50109"/>
    </source>
</evidence>
<dbReference type="Gene3D" id="6.10.340.10">
    <property type="match status" value="1"/>
</dbReference>
<keyword evidence="7 15" id="KW-0418">Kinase</keyword>
<dbReference type="SUPFAM" id="SSF55874">
    <property type="entry name" value="ATPase domain of HSP90 chaperone/DNA topoisomerase II/histidine kinase"/>
    <property type="match status" value="1"/>
</dbReference>
<dbReference type="PANTHER" id="PTHR45436:SF5">
    <property type="entry name" value="SENSOR HISTIDINE KINASE TRCS"/>
    <property type="match status" value="1"/>
</dbReference>
<evidence type="ECO:0000313" key="16">
    <source>
        <dbReference type="Proteomes" id="UP001324993"/>
    </source>
</evidence>
<dbReference type="RefSeq" id="WP_319834350.1">
    <property type="nucleotide sequence ID" value="NZ_CP138858.1"/>
</dbReference>
<dbReference type="SUPFAM" id="SSF47384">
    <property type="entry name" value="Homodimeric domain of signal transducing histidine kinase"/>
    <property type="match status" value="1"/>
</dbReference>
<dbReference type="PRINTS" id="PR00344">
    <property type="entry name" value="BCTRLSENSOR"/>
</dbReference>
<keyword evidence="10 12" id="KW-0472">Membrane</keyword>
<evidence type="ECO:0000256" key="6">
    <source>
        <dbReference type="ARBA" id="ARBA00022692"/>
    </source>
</evidence>
<accession>A0ABZ0RQX7</accession>
<dbReference type="InterPro" id="IPR003660">
    <property type="entry name" value="HAMP_dom"/>
</dbReference>
<keyword evidence="5" id="KW-0808">Transferase</keyword>
<dbReference type="SMART" id="SM00387">
    <property type="entry name" value="HATPase_c"/>
    <property type="match status" value="1"/>
</dbReference>
<organism evidence="15 16">
    <name type="scientific">Coraliomargarita algicola</name>
    <dbReference type="NCBI Taxonomy" id="3092156"/>
    <lineage>
        <taxon>Bacteria</taxon>
        <taxon>Pseudomonadati</taxon>
        <taxon>Verrucomicrobiota</taxon>
        <taxon>Opitutia</taxon>
        <taxon>Puniceicoccales</taxon>
        <taxon>Coraliomargaritaceae</taxon>
        <taxon>Coraliomargarita</taxon>
    </lineage>
</organism>
<keyword evidence="16" id="KW-1185">Reference proteome</keyword>
<name>A0ABZ0RQX7_9BACT</name>
<dbReference type="Proteomes" id="UP001324993">
    <property type="component" value="Chromosome"/>
</dbReference>
<dbReference type="PROSITE" id="PS50885">
    <property type="entry name" value="HAMP"/>
    <property type="match status" value="1"/>
</dbReference>
<dbReference type="Pfam" id="PF00672">
    <property type="entry name" value="HAMP"/>
    <property type="match status" value="1"/>
</dbReference>
<feature type="domain" description="Histidine kinase" evidence="13">
    <location>
        <begin position="277"/>
        <end position="492"/>
    </location>
</feature>
<evidence type="ECO:0000256" key="11">
    <source>
        <dbReference type="SAM" id="MobiDB-lite"/>
    </source>
</evidence>
<protein>
    <recommendedName>
        <fullName evidence="3">histidine kinase</fullName>
        <ecNumber evidence="3">2.7.13.3</ecNumber>
    </recommendedName>
</protein>
<dbReference type="InterPro" id="IPR003661">
    <property type="entry name" value="HisK_dim/P_dom"/>
</dbReference>
<dbReference type="PROSITE" id="PS50109">
    <property type="entry name" value="HIS_KIN"/>
    <property type="match status" value="1"/>
</dbReference>
<keyword evidence="8 12" id="KW-1133">Transmembrane helix</keyword>
<evidence type="ECO:0000256" key="8">
    <source>
        <dbReference type="ARBA" id="ARBA00022989"/>
    </source>
</evidence>
<dbReference type="EC" id="2.7.13.3" evidence="3"/>
<keyword evidence="4" id="KW-0597">Phosphoprotein</keyword>
<evidence type="ECO:0000259" key="14">
    <source>
        <dbReference type="PROSITE" id="PS50885"/>
    </source>
</evidence>
<dbReference type="PANTHER" id="PTHR45436">
    <property type="entry name" value="SENSOR HISTIDINE KINASE YKOH"/>
    <property type="match status" value="1"/>
</dbReference>
<dbReference type="EMBL" id="CP138858">
    <property type="protein sequence ID" value="WPJ97508.1"/>
    <property type="molecule type" value="Genomic_DNA"/>
</dbReference>
<evidence type="ECO:0000256" key="9">
    <source>
        <dbReference type="ARBA" id="ARBA00023012"/>
    </source>
</evidence>
<comment type="catalytic activity">
    <reaction evidence="1">
        <text>ATP + protein L-histidine = ADP + protein N-phospho-L-histidine.</text>
        <dbReference type="EC" id="2.7.13.3"/>
    </reaction>
</comment>
<feature type="domain" description="HAMP" evidence="14">
    <location>
        <begin position="214"/>
        <end position="269"/>
    </location>
</feature>
<gene>
    <name evidence="15" type="ORF">SH580_07270</name>
</gene>
<evidence type="ECO:0000256" key="2">
    <source>
        <dbReference type="ARBA" id="ARBA00004370"/>
    </source>
</evidence>
<evidence type="ECO:0000256" key="5">
    <source>
        <dbReference type="ARBA" id="ARBA00022679"/>
    </source>
</evidence>
<dbReference type="InterPro" id="IPR036097">
    <property type="entry name" value="HisK_dim/P_sf"/>
</dbReference>
<dbReference type="GO" id="GO:0016301">
    <property type="term" value="F:kinase activity"/>
    <property type="evidence" value="ECO:0007669"/>
    <property type="project" value="UniProtKB-KW"/>
</dbReference>
<dbReference type="SMART" id="SM00388">
    <property type="entry name" value="HisKA"/>
    <property type="match status" value="1"/>
</dbReference>
<comment type="subcellular location">
    <subcellularLocation>
        <location evidence="2">Membrane</location>
    </subcellularLocation>
</comment>
<feature type="region of interest" description="Disordered" evidence="11">
    <location>
        <begin position="57"/>
        <end position="84"/>
    </location>
</feature>
<dbReference type="Pfam" id="PF02518">
    <property type="entry name" value="HATPase_c"/>
    <property type="match status" value="1"/>
</dbReference>
<evidence type="ECO:0000256" key="4">
    <source>
        <dbReference type="ARBA" id="ARBA00022553"/>
    </source>
</evidence>
<dbReference type="Pfam" id="PF00512">
    <property type="entry name" value="HisKA"/>
    <property type="match status" value="1"/>
</dbReference>
<evidence type="ECO:0000256" key="3">
    <source>
        <dbReference type="ARBA" id="ARBA00012438"/>
    </source>
</evidence>
<dbReference type="InterPro" id="IPR004358">
    <property type="entry name" value="Sig_transdc_His_kin-like_C"/>
</dbReference>
<reference evidence="15 16" key="1">
    <citation type="submission" date="2023-11" db="EMBL/GenBank/DDBJ databases">
        <title>Coraliomargarita sp. nov., isolated from marine algae.</title>
        <authorList>
            <person name="Lee J.K."/>
            <person name="Baek J.H."/>
            <person name="Kim J.M."/>
            <person name="Choi D.G."/>
            <person name="Jeon C.O."/>
        </authorList>
    </citation>
    <scope>NUCLEOTIDE SEQUENCE [LARGE SCALE GENOMIC DNA]</scope>
    <source>
        <strain evidence="15 16">J2-16</strain>
    </source>
</reference>
<dbReference type="CDD" id="cd00075">
    <property type="entry name" value="HATPase"/>
    <property type="match status" value="1"/>
</dbReference>
<evidence type="ECO:0000256" key="12">
    <source>
        <dbReference type="SAM" id="Phobius"/>
    </source>
</evidence>
<sequence>MTLSLKWKIQAWYALVLAVVLGHFGIGFYHYEKAHRLGQVDAMLDQKMGPILFEAERKLPDGPRGPPRNKSSAFAPQPGLEPGGGWVRRTLPIDEFNQSRRKDFKQDAFAYFNDQLARSGHYAYAFSRKTGELVFKSEGAPELDFPTQMPPGYHLRTREGRYRELYHASPSTALLTGYHLDALQEELGHLKLQITGGTVSVYVLSLILGGILVFRSVAPLEEIRRTASAISKGDVKARIHKSTDSSTNEIRLLSRDLNTTFETLSQLYHRQVQFTSDASHELRTPLTALVSHIDLGLDRVRSPEEYVKLFATCKRSATRIQRITDDLLELSRLDSGEVRLDLEPMPLDSLLQDLCEDLRPHIERNGSLLEMDLKPVRLCCDPFRLEQVVTNLVNNALQHNSQPIKIGIHCALERDWVKIEAVDNGKGIQAENIDKLFDRFYREDPSHSANGRAINVGLGLAISKAIVEAHGGSIHVSSQSGVETKFSIRLPL</sequence>
<dbReference type="SMART" id="SM00304">
    <property type="entry name" value="HAMP"/>
    <property type="match status" value="1"/>
</dbReference>
<dbReference type="InterPro" id="IPR050428">
    <property type="entry name" value="TCS_sensor_his_kinase"/>
</dbReference>
<evidence type="ECO:0000256" key="10">
    <source>
        <dbReference type="ARBA" id="ARBA00023136"/>
    </source>
</evidence>
<proteinExistence type="predicted"/>
<evidence type="ECO:0000256" key="1">
    <source>
        <dbReference type="ARBA" id="ARBA00000085"/>
    </source>
</evidence>
<dbReference type="Gene3D" id="3.30.565.10">
    <property type="entry name" value="Histidine kinase-like ATPase, C-terminal domain"/>
    <property type="match status" value="1"/>
</dbReference>
<evidence type="ECO:0000313" key="15">
    <source>
        <dbReference type="EMBL" id="WPJ97508.1"/>
    </source>
</evidence>